<keyword evidence="1" id="KW-0808">Transferase</keyword>
<dbReference type="EMBL" id="MK500309">
    <property type="protein sequence ID" value="QBK85223.1"/>
    <property type="molecule type" value="Genomic_DNA"/>
</dbReference>
<proteinExistence type="predicted"/>
<gene>
    <name evidence="1" type="ORF">LCIVAC01_00320</name>
</gene>
<sequence>MDKNDALARKVVKESNKVIKEKLTKEEVDLIIDYSEEMFMFFNPYCSVRQDPKEIVKDFEESYRQFEHIFRLAPKLPKMILWRGFSEYQGCDERYKIGNRIFRPSPLSTTYKEDVVFDEDFVVPSDECCILVITIEEGARGLAIESISTRPGEGEILLQFGGELIITGRYKGQRRNEDGVRYTYISAEFKVPKAFKLS</sequence>
<dbReference type="SUPFAM" id="SSF56399">
    <property type="entry name" value="ADP-ribosylation"/>
    <property type="match status" value="1"/>
</dbReference>
<protein>
    <submittedName>
        <fullName evidence="1">ADP-ribosyltransferase exoenzyme</fullName>
    </submittedName>
</protein>
<accession>A0A481YPI9</accession>
<name>A0A481YPI9_9VIRU</name>
<dbReference type="GO" id="GO:0016740">
    <property type="term" value="F:transferase activity"/>
    <property type="evidence" value="ECO:0007669"/>
    <property type="project" value="UniProtKB-KW"/>
</dbReference>
<evidence type="ECO:0000313" key="1">
    <source>
        <dbReference type="EMBL" id="QBK85223.1"/>
    </source>
</evidence>
<reference evidence="1" key="1">
    <citation type="journal article" date="2019" name="MBio">
        <title>Virus Genomes from Deep Sea Sediments Expand the Ocean Megavirome and Support Independent Origins of Viral Gigantism.</title>
        <authorList>
            <person name="Backstrom D."/>
            <person name="Yutin N."/>
            <person name="Jorgensen S.L."/>
            <person name="Dharamshi J."/>
            <person name="Homa F."/>
            <person name="Zaremba-Niedwiedzka K."/>
            <person name="Spang A."/>
            <person name="Wolf Y.I."/>
            <person name="Koonin E.V."/>
            <person name="Ettema T.J."/>
        </authorList>
    </citation>
    <scope>NUCLEOTIDE SEQUENCE</scope>
</reference>
<dbReference type="Gene3D" id="3.90.176.10">
    <property type="entry name" value="Toxin ADP-ribosyltransferase, Chain A, domain 1"/>
    <property type="match status" value="1"/>
</dbReference>
<organism evidence="1">
    <name type="scientific">Iridovirus LCIVAC01</name>
    <dbReference type="NCBI Taxonomy" id="2506607"/>
    <lineage>
        <taxon>Viruses</taxon>
        <taxon>Varidnaviria</taxon>
        <taxon>Bamfordvirae</taxon>
        <taxon>Nucleocytoviricota</taxon>
        <taxon>Megaviricetes</taxon>
        <taxon>Pimascovirales</taxon>
        <taxon>Pimascovirales incertae sedis</taxon>
        <taxon>Iridoviridae</taxon>
    </lineage>
</organism>
<dbReference type="PROSITE" id="PS51996">
    <property type="entry name" value="TR_MART"/>
    <property type="match status" value="1"/>
</dbReference>